<name>A0AAV6TBZ3_SOLSE</name>
<comment type="caution">
    <text evidence="2">The sequence shown here is derived from an EMBL/GenBank/DDBJ whole genome shotgun (WGS) entry which is preliminary data.</text>
</comment>
<dbReference type="PANTHER" id="PTHR24401">
    <property type="entry name" value="SI:CH211-243P7.3-RELATED"/>
    <property type="match status" value="1"/>
</dbReference>
<protein>
    <recommendedName>
        <fullName evidence="1">DUF6729 domain-containing protein</fullName>
    </recommendedName>
</protein>
<proteinExistence type="predicted"/>
<evidence type="ECO:0000259" key="1">
    <source>
        <dbReference type="Pfam" id="PF20499"/>
    </source>
</evidence>
<dbReference type="Proteomes" id="UP000693946">
    <property type="component" value="Linkage Group LG1"/>
</dbReference>
<evidence type="ECO:0000313" key="2">
    <source>
        <dbReference type="EMBL" id="KAG7527023.1"/>
    </source>
</evidence>
<reference evidence="2 3" key="1">
    <citation type="journal article" date="2021" name="Sci. Rep.">
        <title>Chromosome anchoring in Senegalese sole (Solea senegalensis) reveals sex-associated markers and genome rearrangements in flatfish.</title>
        <authorList>
            <person name="Guerrero-Cozar I."/>
            <person name="Gomez-Garrido J."/>
            <person name="Berbel C."/>
            <person name="Martinez-Blanch J.F."/>
            <person name="Alioto T."/>
            <person name="Claros M.G."/>
            <person name="Gagnaire P.A."/>
            <person name="Manchado M."/>
        </authorList>
    </citation>
    <scope>NUCLEOTIDE SEQUENCE [LARGE SCALE GENOMIC DNA]</scope>
    <source>
        <strain evidence="2">Sse05_10M</strain>
    </source>
</reference>
<gene>
    <name evidence="2" type="ORF">JOB18_048243</name>
</gene>
<accession>A0AAV6TBZ3</accession>
<keyword evidence="3" id="KW-1185">Reference proteome</keyword>
<evidence type="ECO:0000313" key="3">
    <source>
        <dbReference type="Proteomes" id="UP000693946"/>
    </source>
</evidence>
<dbReference type="InterPro" id="IPR046616">
    <property type="entry name" value="DUF6729"/>
</dbReference>
<organism evidence="2 3">
    <name type="scientific">Solea senegalensis</name>
    <name type="common">Senegalese sole</name>
    <dbReference type="NCBI Taxonomy" id="28829"/>
    <lineage>
        <taxon>Eukaryota</taxon>
        <taxon>Metazoa</taxon>
        <taxon>Chordata</taxon>
        <taxon>Craniata</taxon>
        <taxon>Vertebrata</taxon>
        <taxon>Euteleostomi</taxon>
        <taxon>Actinopterygii</taxon>
        <taxon>Neopterygii</taxon>
        <taxon>Teleostei</taxon>
        <taxon>Neoteleostei</taxon>
        <taxon>Acanthomorphata</taxon>
        <taxon>Carangaria</taxon>
        <taxon>Pleuronectiformes</taxon>
        <taxon>Pleuronectoidei</taxon>
        <taxon>Soleidae</taxon>
        <taxon>Solea</taxon>
    </lineage>
</organism>
<feature type="domain" description="DUF6729" evidence="1">
    <location>
        <begin position="22"/>
        <end position="214"/>
    </location>
</feature>
<dbReference type="AlphaFoldDB" id="A0AAV6TBZ3"/>
<dbReference type="PANTHER" id="PTHR24401:SF29">
    <property type="entry name" value="SI:CH211-243P7.3-RELATED"/>
    <property type="match status" value="1"/>
</dbReference>
<dbReference type="EMBL" id="JAGKHQ010000001">
    <property type="protein sequence ID" value="KAG7527023.1"/>
    <property type="molecule type" value="Genomic_DNA"/>
</dbReference>
<sequence>MDVCGGLSGCSSENRICLPTGWIPALLEVDQHWISKALLRWSRFNQPELDLEKVDRMWWYPPRPSLNSSAILTLEQFFGHPLFLWMPRKLWRVRLLCPHPDCGKSELTSAGLHQRVRQVIGVSSSYFLASEYLACKSCKRKVIGWSHAIVSQLDIGHRIQIPCLLTFKLGCDMQVVRLMRQRGLGNSSSQLQKQLEEQHAESWLGRQIQFLTEYGEVCWGTCQLCPQWQNIAG</sequence>
<dbReference type="Pfam" id="PF20499">
    <property type="entry name" value="DUF6729"/>
    <property type="match status" value="1"/>
</dbReference>